<dbReference type="EMBL" id="GL832974">
    <property type="protein sequence ID" value="EGD76561.1"/>
    <property type="molecule type" value="Genomic_DNA"/>
</dbReference>
<dbReference type="KEGG" id="sre:PTSG_07676"/>
<name>F2UHG2_SALR5</name>
<dbReference type="RefSeq" id="XP_004991475.1">
    <property type="nucleotide sequence ID" value="XM_004991418.1"/>
</dbReference>
<sequence>MDDKTKAVDNEQTHDGRRQSGQDAVRPLHRRPMTATGERPPSRLARLDTSKKLLAPRTVSRYAPLPDIGQPFRGQQQPASVEASTTQHKPPAVSHAELQMPTADEVIAVKYQTHRFKIDVNMAWPLAMLLDRVYAEAAKSGVRVAAARPVFATPSVPVHTFEDLTLTLAACSIAPKSLLLLRDGDA</sequence>
<keyword evidence="3" id="KW-1185">Reference proteome</keyword>
<feature type="compositionally biased region" description="Polar residues" evidence="1">
    <location>
        <begin position="73"/>
        <end position="87"/>
    </location>
</feature>
<feature type="region of interest" description="Disordered" evidence="1">
    <location>
        <begin position="1"/>
        <end position="87"/>
    </location>
</feature>
<accession>F2UHG2</accession>
<gene>
    <name evidence="2" type="ORF">PTSG_07676</name>
</gene>
<evidence type="ECO:0000313" key="2">
    <source>
        <dbReference type="EMBL" id="EGD76561.1"/>
    </source>
</evidence>
<proteinExistence type="predicted"/>
<feature type="compositionally biased region" description="Basic and acidic residues" evidence="1">
    <location>
        <begin position="1"/>
        <end position="20"/>
    </location>
</feature>
<protein>
    <submittedName>
        <fullName evidence="2">Uncharacterized protein</fullName>
    </submittedName>
</protein>
<evidence type="ECO:0000313" key="3">
    <source>
        <dbReference type="Proteomes" id="UP000007799"/>
    </source>
</evidence>
<organism evidence="3">
    <name type="scientific">Salpingoeca rosetta (strain ATCC 50818 / BSB-021)</name>
    <dbReference type="NCBI Taxonomy" id="946362"/>
    <lineage>
        <taxon>Eukaryota</taxon>
        <taxon>Choanoflagellata</taxon>
        <taxon>Craspedida</taxon>
        <taxon>Salpingoecidae</taxon>
        <taxon>Salpingoeca</taxon>
    </lineage>
</organism>
<dbReference type="Proteomes" id="UP000007799">
    <property type="component" value="Unassembled WGS sequence"/>
</dbReference>
<dbReference type="InParanoid" id="F2UHG2"/>
<reference evidence="2" key="1">
    <citation type="submission" date="2009-08" db="EMBL/GenBank/DDBJ databases">
        <title>Annotation of Salpingoeca rosetta.</title>
        <authorList>
            <consortium name="The Broad Institute Genome Sequencing Platform"/>
            <person name="Russ C."/>
            <person name="Cuomo C."/>
            <person name="Burger G."/>
            <person name="Gray M.W."/>
            <person name="Holland P.W.H."/>
            <person name="King N."/>
            <person name="Lang F.B.F."/>
            <person name="Roger A.J."/>
            <person name="Ruiz-Trillo I."/>
            <person name="Young S.K."/>
            <person name="Zeng Q."/>
            <person name="Gargeya S."/>
            <person name="Alvarado L."/>
            <person name="Berlin A."/>
            <person name="Chapman S.B."/>
            <person name="Chen Z."/>
            <person name="Freedman E."/>
            <person name="Gellesch M."/>
            <person name="Goldberg J."/>
            <person name="Griggs A."/>
            <person name="Gujja S."/>
            <person name="Heilman E."/>
            <person name="Heiman D."/>
            <person name="Howarth C."/>
            <person name="Mehta T."/>
            <person name="Neiman D."/>
            <person name="Pearson M."/>
            <person name="Roberts A."/>
            <person name="Saif S."/>
            <person name="Shea T."/>
            <person name="Shenoy N."/>
            <person name="Sisk P."/>
            <person name="Stolte C."/>
            <person name="Sykes S."/>
            <person name="White J."/>
            <person name="Yandava C."/>
            <person name="Haas B."/>
            <person name="Nusbaum C."/>
            <person name="Birren B."/>
        </authorList>
    </citation>
    <scope>NUCLEOTIDE SEQUENCE [LARGE SCALE GENOMIC DNA]</scope>
    <source>
        <strain evidence="2">ATCC 50818</strain>
    </source>
</reference>
<dbReference type="AlphaFoldDB" id="F2UHG2"/>
<evidence type="ECO:0000256" key="1">
    <source>
        <dbReference type="SAM" id="MobiDB-lite"/>
    </source>
</evidence>
<dbReference type="GeneID" id="16072035"/>